<evidence type="ECO:0000313" key="3">
    <source>
        <dbReference type="Proteomes" id="UP000078576"/>
    </source>
</evidence>
<dbReference type="EMBL" id="KN714710">
    <property type="protein sequence ID" value="KUI58202.1"/>
    <property type="molecule type" value="Genomic_DNA"/>
</dbReference>
<dbReference type="Gene3D" id="3.40.50.720">
    <property type="entry name" value="NAD(P)-binding Rossmann-like Domain"/>
    <property type="match status" value="1"/>
</dbReference>
<feature type="domain" description="3-beta hydroxysteroid dehydrogenase/isomerase" evidence="1">
    <location>
        <begin position="9"/>
        <end position="278"/>
    </location>
</feature>
<organism evidence="2 3">
    <name type="scientific">Cytospora mali</name>
    <name type="common">Apple Valsa canker fungus</name>
    <name type="synonym">Valsa mali</name>
    <dbReference type="NCBI Taxonomy" id="578113"/>
    <lineage>
        <taxon>Eukaryota</taxon>
        <taxon>Fungi</taxon>
        <taxon>Dikarya</taxon>
        <taxon>Ascomycota</taxon>
        <taxon>Pezizomycotina</taxon>
        <taxon>Sordariomycetes</taxon>
        <taxon>Sordariomycetidae</taxon>
        <taxon>Diaporthales</taxon>
        <taxon>Cytosporaceae</taxon>
        <taxon>Cytospora</taxon>
    </lineage>
</organism>
<dbReference type="InterPro" id="IPR036291">
    <property type="entry name" value="NAD(P)-bd_dom_sf"/>
</dbReference>
<reference evidence="3" key="1">
    <citation type="submission" date="2014-12" db="EMBL/GenBank/DDBJ databases">
        <title>Genome Sequence of Valsa Canker Pathogens Uncovers a Specific Adaption of Colonization on Woody Bark.</title>
        <authorList>
            <person name="Yin Z."/>
            <person name="Liu H."/>
            <person name="Gao X."/>
            <person name="Li Z."/>
            <person name="Song N."/>
            <person name="Ke X."/>
            <person name="Dai Q."/>
            <person name="Wu Y."/>
            <person name="Sun Y."/>
            <person name="Xu J.-R."/>
            <person name="Kang Z.K."/>
            <person name="Wang L."/>
            <person name="Huang L."/>
        </authorList>
    </citation>
    <scope>NUCLEOTIDE SEQUENCE [LARGE SCALE GENOMIC DNA]</scope>
    <source>
        <strain evidence="3">SXYL134</strain>
    </source>
</reference>
<dbReference type="InterPro" id="IPR002225">
    <property type="entry name" value="3Beta_OHSteriod_DH/Estase"/>
</dbReference>
<proteinExistence type="predicted"/>
<dbReference type="STRING" id="694573.A0A194V2P5"/>
<dbReference type="Proteomes" id="UP000078576">
    <property type="component" value="Unassembled WGS sequence"/>
</dbReference>
<protein>
    <submittedName>
        <fullName evidence="2">Sterol-4-alpha-carboxylate 3-dehydrogenase, decarboxylating</fullName>
    </submittedName>
</protein>
<dbReference type="PANTHER" id="PTHR43000">
    <property type="entry name" value="DTDP-D-GLUCOSE 4,6-DEHYDRATASE-RELATED"/>
    <property type="match status" value="1"/>
</dbReference>
<keyword evidence="3" id="KW-1185">Reference proteome</keyword>
<evidence type="ECO:0000259" key="1">
    <source>
        <dbReference type="Pfam" id="PF01073"/>
    </source>
</evidence>
<dbReference type="SUPFAM" id="SSF51735">
    <property type="entry name" value="NAD(P)-binding Rossmann-fold domains"/>
    <property type="match status" value="1"/>
</dbReference>
<dbReference type="GO" id="GO:0016616">
    <property type="term" value="F:oxidoreductase activity, acting on the CH-OH group of donors, NAD or NADP as acceptor"/>
    <property type="evidence" value="ECO:0007669"/>
    <property type="project" value="InterPro"/>
</dbReference>
<evidence type="ECO:0000313" key="2">
    <source>
        <dbReference type="EMBL" id="KUI58202.1"/>
    </source>
</evidence>
<sequence length="375" mass="40967">MAPSLSPILVTGGCGFIGFHLVKGLLALEAQSEIHVIDINITRNTHPGVTYHKCDITSAADVEAVFLQAKPRTIFHVACPDSMVQQPDIFRCVNVGGVKNILSSAQKVGTVRALVNTSTSSVIHDNVSDLIDADDTLPVLQYPAQKRVYTLIKAEAEADLIGANRSDGDSSMLVVSLRPATVFGERDTICMGKIVATCRAGRGHVQIGPGNNEYDFMYVSNLVDAHLLAAQALLDAYGKPPPAAENRIDGQCFNVTNHERILFWDFQRAVSASVGLPVKPEDIKVVPAWVALLGASIVEWVTWMRTFGKGRPALTWETVRLTIITRTLNDDRFQRITGYKPRVSIHEGLAIAGKWFVEEQKKAEATKAQDPKKTI</sequence>
<dbReference type="AlphaFoldDB" id="A0A194V2P5"/>
<gene>
    <name evidence="2" type="ORF">VP1G_05507</name>
</gene>
<name>A0A194V2P5_CYTMA</name>
<accession>A0A194V2P5</accession>
<dbReference type="OrthoDB" id="10058185at2759"/>
<dbReference type="GO" id="GO:0006694">
    <property type="term" value="P:steroid biosynthetic process"/>
    <property type="evidence" value="ECO:0007669"/>
    <property type="project" value="InterPro"/>
</dbReference>
<dbReference type="Pfam" id="PF01073">
    <property type="entry name" value="3Beta_HSD"/>
    <property type="match status" value="1"/>
</dbReference>